<evidence type="ECO:0000256" key="11">
    <source>
        <dbReference type="ARBA" id="ARBA00023196"/>
    </source>
</evidence>
<dbReference type="Proteomes" id="UP000638462">
    <property type="component" value="Unassembled WGS sequence"/>
</dbReference>
<dbReference type="CDD" id="cd12152">
    <property type="entry name" value="F1-ATPase_delta"/>
    <property type="match status" value="1"/>
</dbReference>
<dbReference type="SUPFAM" id="SSF46604">
    <property type="entry name" value="Epsilon subunit of F1F0-ATP synthase C-terminal domain"/>
    <property type="match status" value="1"/>
</dbReference>
<evidence type="ECO:0000256" key="15">
    <source>
        <dbReference type="HAMAP-Rule" id="MF_00530"/>
    </source>
</evidence>
<evidence type="ECO:0000256" key="2">
    <source>
        <dbReference type="ARBA" id="ARBA00004202"/>
    </source>
</evidence>
<evidence type="ECO:0000256" key="1">
    <source>
        <dbReference type="ARBA" id="ARBA00003543"/>
    </source>
</evidence>
<dbReference type="Proteomes" id="UP000265938">
    <property type="component" value="Unassembled WGS sequence"/>
</dbReference>
<sequence length="140" mass="15135">MAAMTVHLDVVSAEESLFSGLVESIQVSGTEGDLGVNYGHAPLLTALKPGMVRLVKQFGHEDVMYVAGGTLEVQPNRITILADTAVRGEDLDEQAAEKAKRDAEEQMSNTSVAELDYQQAAVQLAEAIAQLRVIQQLRKK</sequence>
<dbReference type="FunFam" id="2.60.15.10:FF:000001">
    <property type="entry name" value="ATP synthase epsilon chain"/>
    <property type="match status" value="1"/>
</dbReference>
<evidence type="ECO:0000256" key="14">
    <source>
        <dbReference type="ARBA" id="ARBA00031795"/>
    </source>
</evidence>
<evidence type="ECO:0000259" key="17">
    <source>
        <dbReference type="Pfam" id="PF00401"/>
    </source>
</evidence>
<gene>
    <name evidence="15 19" type="primary">atpC</name>
    <name evidence="20" type="ORF">D4741_19895</name>
    <name evidence="19" type="ORF">GCM10008027_39100</name>
</gene>
<dbReference type="SUPFAM" id="SSF51344">
    <property type="entry name" value="Epsilon subunit of F1F0-ATP synthase N-terminal domain"/>
    <property type="match status" value="1"/>
</dbReference>
<comment type="similarity">
    <text evidence="3 15 16">Belongs to the ATPase epsilon chain family.</text>
</comment>
<evidence type="ECO:0000256" key="4">
    <source>
        <dbReference type="ARBA" id="ARBA00011648"/>
    </source>
</evidence>
<dbReference type="NCBIfam" id="NF001847">
    <property type="entry name" value="PRK00571.1-4"/>
    <property type="match status" value="1"/>
</dbReference>
<reference evidence="22" key="3">
    <citation type="journal article" date="2019" name="Int. J. Syst. Evol. Microbiol.">
        <title>The Global Catalogue of Microorganisms (GCM) 10K type strain sequencing project: providing services to taxonomists for standard genome sequencing and annotation.</title>
        <authorList>
            <consortium name="The Broad Institute Genomics Platform"/>
            <consortium name="The Broad Institute Genome Sequencing Center for Infectious Disease"/>
            <person name="Wu L."/>
            <person name="Ma J."/>
        </authorList>
    </citation>
    <scope>NUCLEOTIDE SEQUENCE [LARGE SCALE GENOMIC DNA]</scope>
    <source>
        <strain evidence="22">CGMCC 1.15394</strain>
    </source>
</reference>
<evidence type="ECO:0000256" key="5">
    <source>
        <dbReference type="ARBA" id="ARBA00014480"/>
    </source>
</evidence>
<comment type="caution">
    <text evidence="20">The sequence shown here is derived from an EMBL/GenBank/DDBJ whole genome shotgun (WGS) entry which is preliminary data.</text>
</comment>
<dbReference type="PANTHER" id="PTHR13822">
    <property type="entry name" value="ATP SYNTHASE DELTA/EPSILON CHAIN"/>
    <property type="match status" value="1"/>
</dbReference>
<dbReference type="NCBIfam" id="TIGR01216">
    <property type="entry name" value="ATP_synt_epsi"/>
    <property type="match status" value="1"/>
</dbReference>
<dbReference type="InterPro" id="IPR036794">
    <property type="entry name" value="ATP_F1_dsu/esu_C_sf"/>
</dbReference>
<dbReference type="Pfam" id="PF00401">
    <property type="entry name" value="ATP-synt_DE"/>
    <property type="match status" value="1"/>
</dbReference>
<name>A0A3A3EE17_9GAMM</name>
<keyword evidence="6 15" id="KW-0813">Transport</keyword>
<feature type="domain" description="ATP synthase F1 complex delta/epsilon subunit N-terminal" evidence="18">
    <location>
        <begin position="6"/>
        <end position="85"/>
    </location>
</feature>
<dbReference type="EMBL" id="BMIT01000022">
    <property type="protein sequence ID" value="GGF10417.1"/>
    <property type="molecule type" value="Genomic_DNA"/>
</dbReference>
<dbReference type="HAMAP" id="MF_00530">
    <property type="entry name" value="ATP_synth_epsil_bac"/>
    <property type="match status" value="1"/>
</dbReference>
<dbReference type="GO" id="GO:0046933">
    <property type="term" value="F:proton-transporting ATP synthase activity, rotational mechanism"/>
    <property type="evidence" value="ECO:0007669"/>
    <property type="project" value="UniProtKB-UniRule"/>
</dbReference>
<dbReference type="Gene3D" id="1.20.5.440">
    <property type="entry name" value="ATP synthase delta/epsilon subunit, C-terminal domain"/>
    <property type="match status" value="1"/>
</dbReference>
<evidence type="ECO:0000256" key="16">
    <source>
        <dbReference type="RuleBase" id="RU003656"/>
    </source>
</evidence>
<keyword evidence="9 15" id="KW-0406">Ion transport</keyword>
<evidence type="ECO:0000256" key="13">
    <source>
        <dbReference type="ARBA" id="ARBA00030215"/>
    </source>
</evidence>
<keyword evidence="22" id="KW-1185">Reference proteome</keyword>
<evidence type="ECO:0000313" key="21">
    <source>
        <dbReference type="Proteomes" id="UP000265938"/>
    </source>
</evidence>
<proteinExistence type="inferred from homology"/>
<keyword evidence="8 15" id="KW-0375">Hydrogen ion transport</keyword>
<keyword evidence="7 15" id="KW-1003">Cell membrane</keyword>
<reference evidence="20 21" key="2">
    <citation type="submission" date="2018-09" db="EMBL/GenBank/DDBJ databases">
        <title>Identification of marine bacteria producing industrial enzymes.</title>
        <authorList>
            <person name="Cheng T.H."/>
            <person name="Saidin J."/>
            <person name="Muhd D.D."/>
            <person name="Isa M.N.M."/>
            <person name="Bakar M.F.A."/>
            <person name="Ismail N."/>
        </authorList>
    </citation>
    <scope>NUCLEOTIDE SEQUENCE [LARGE SCALE GENOMIC DNA]</scope>
    <source>
        <strain evidence="20 21">MNAD 1.6</strain>
    </source>
</reference>
<accession>A0A3A3EE17</accession>
<reference evidence="19" key="4">
    <citation type="submission" date="2020-09" db="EMBL/GenBank/DDBJ databases">
        <authorList>
            <person name="Sun Q."/>
            <person name="Zhou Y."/>
        </authorList>
    </citation>
    <scope>NUCLEOTIDE SEQUENCE</scope>
    <source>
        <strain evidence="19">CGMCC 1.15394</strain>
    </source>
</reference>
<keyword evidence="11 15" id="KW-0139">CF(1)</keyword>
<evidence type="ECO:0000256" key="12">
    <source>
        <dbReference type="ARBA" id="ARBA00023310"/>
    </source>
</evidence>
<evidence type="ECO:0000256" key="7">
    <source>
        <dbReference type="ARBA" id="ARBA00022475"/>
    </source>
</evidence>
<evidence type="ECO:0000313" key="20">
    <source>
        <dbReference type="EMBL" id="RJF32150.1"/>
    </source>
</evidence>
<evidence type="ECO:0000259" key="18">
    <source>
        <dbReference type="Pfam" id="PF02823"/>
    </source>
</evidence>
<evidence type="ECO:0000313" key="19">
    <source>
        <dbReference type="EMBL" id="GGF10417.1"/>
    </source>
</evidence>
<dbReference type="GO" id="GO:0005524">
    <property type="term" value="F:ATP binding"/>
    <property type="evidence" value="ECO:0007669"/>
    <property type="project" value="UniProtKB-UniRule"/>
</dbReference>
<dbReference type="Pfam" id="PF02823">
    <property type="entry name" value="ATP-synt_DE_N"/>
    <property type="match status" value="1"/>
</dbReference>
<comment type="function">
    <text evidence="1 15">Produces ATP from ADP in the presence of a proton gradient across the membrane.</text>
</comment>
<evidence type="ECO:0000313" key="22">
    <source>
        <dbReference type="Proteomes" id="UP000638462"/>
    </source>
</evidence>
<dbReference type="GO" id="GO:0045259">
    <property type="term" value="C:proton-transporting ATP synthase complex"/>
    <property type="evidence" value="ECO:0007669"/>
    <property type="project" value="UniProtKB-KW"/>
</dbReference>
<dbReference type="RefSeq" id="WP_063701376.1">
    <property type="nucleotide sequence ID" value="NZ_BMIT01000022.1"/>
</dbReference>
<dbReference type="InterPro" id="IPR020546">
    <property type="entry name" value="ATP_synth_F1_dsu/esu_N"/>
</dbReference>
<dbReference type="EMBL" id="QYSE01000008">
    <property type="protein sequence ID" value="RJF32150.1"/>
    <property type="molecule type" value="Genomic_DNA"/>
</dbReference>
<organism evidence="20 21">
    <name type="scientific">Pseudoalteromonas gelatinilytica</name>
    <dbReference type="NCBI Taxonomy" id="1703256"/>
    <lineage>
        <taxon>Bacteria</taxon>
        <taxon>Pseudomonadati</taxon>
        <taxon>Pseudomonadota</taxon>
        <taxon>Gammaproteobacteria</taxon>
        <taxon>Alteromonadales</taxon>
        <taxon>Pseudoalteromonadaceae</taxon>
        <taxon>Pseudoalteromonas</taxon>
    </lineage>
</organism>
<reference evidence="19" key="1">
    <citation type="journal article" date="2014" name="Int. J. Syst. Evol. Microbiol.">
        <title>Complete genome of a new Firmicutes species belonging to the dominant human colonic microbiota ('Ruminococcus bicirculans') reveals two chromosomes and a selective capacity to utilize plant glucans.</title>
        <authorList>
            <consortium name="NISC Comparative Sequencing Program"/>
            <person name="Wegmann U."/>
            <person name="Louis P."/>
            <person name="Goesmann A."/>
            <person name="Henrissat B."/>
            <person name="Duncan S.H."/>
            <person name="Flint H.J."/>
        </authorList>
    </citation>
    <scope>NUCLEOTIDE SEQUENCE</scope>
    <source>
        <strain evidence="19">CGMCC 1.15394</strain>
    </source>
</reference>
<keyword evidence="10 15" id="KW-0472">Membrane</keyword>
<dbReference type="InterPro" id="IPR020547">
    <property type="entry name" value="ATP_synth_F1_esu_C"/>
</dbReference>
<dbReference type="GO" id="GO:0005886">
    <property type="term" value="C:plasma membrane"/>
    <property type="evidence" value="ECO:0007669"/>
    <property type="project" value="UniProtKB-SubCell"/>
</dbReference>
<evidence type="ECO:0000256" key="9">
    <source>
        <dbReference type="ARBA" id="ARBA00023065"/>
    </source>
</evidence>
<protein>
    <recommendedName>
        <fullName evidence="5 15">ATP synthase epsilon chain</fullName>
    </recommendedName>
    <alternativeName>
        <fullName evidence="14 15">ATP synthase F1 sector epsilon subunit</fullName>
    </alternativeName>
    <alternativeName>
        <fullName evidence="13 15">F-ATPase epsilon subunit</fullName>
    </alternativeName>
</protein>
<comment type="subcellular location">
    <subcellularLocation>
        <location evidence="2 15">Cell membrane</location>
        <topology evidence="2 15">Peripheral membrane protein</topology>
    </subcellularLocation>
</comment>
<dbReference type="PANTHER" id="PTHR13822:SF10">
    <property type="entry name" value="ATP SYNTHASE EPSILON CHAIN, CHLOROPLASTIC"/>
    <property type="match status" value="1"/>
</dbReference>
<dbReference type="InterPro" id="IPR001469">
    <property type="entry name" value="ATP_synth_F1_dsu/esu"/>
</dbReference>
<dbReference type="AlphaFoldDB" id="A0A3A3EE17"/>
<evidence type="ECO:0000256" key="8">
    <source>
        <dbReference type="ARBA" id="ARBA00022781"/>
    </source>
</evidence>
<evidence type="ECO:0000256" key="6">
    <source>
        <dbReference type="ARBA" id="ARBA00022448"/>
    </source>
</evidence>
<dbReference type="InterPro" id="IPR036771">
    <property type="entry name" value="ATPsynth_dsu/esu_N"/>
</dbReference>
<evidence type="ECO:0000256" key="3">
    <source>
        <dbReference type="ARBA" id="ARBA00005712"/>
    </source>
</evidence>
<feature type="domain" description="ATP synthase epsilon subunit C-terminal" evidence="17">
    <location>
        <begin position="89"/>
        <end position="135"/>
    </location>
</feature>
<comment type="subunit">
    <text evidence="4 15 16">F-type ATPases have 2 components, CF(1) - the catalytic core - and CF(0) - the membrane proton channel. CF(1) has five subunits: alpha(3), beta(3), gamma(1), delta(1), epsilon(1). CF(0) has three main subunits: a, b and c.</text>
</comment>
<keyword evidence="12 15" id="KW-0066">ATP synthesis</keyword>
<evidence type="ECO:0000256" key="10">
    <source>
        <dbReference type="ARBA" id="ARBA00023136"/>
    </source>
</evidence>
<dbReference type="Gene3D" id="2.60.15.10">
    <property type="entry name" value="F0F1 ATP synthase delta/epsilon subunit, N-terminal"/>
    <property type="match status" value="1"/>
</dbReference>